<proteinExistence type="predicted"/>
<evidence type="ECO:0008006" key="3">
    <source>
        <dbReference type="Google" id="ProtNLM"/>
    </source>
</evidence>
<reference evidence="2" key="1">
    <citation type="submission" date="2016-10" db="EMBL/GenBank/DDBJ databases">
        <authorList>
            <person name="Varghese N."/>
            <person name="Submissions S."/>
        </authorList>
    </citation>
    <scope>NUCLEOTIDE SEQUENCE [LARGE SCALE GENOMIC DNA]</scope>
    <source>
        <strain evidence="2">CGMCC 1.6494</strain>
    </source>
</reference>
<evidence type="ECO:0000313" key="1">
    <source>
        <dbReference type="EMBL" id="SDO28182.1"/>
    </source>
</evidence>
<evidence type="ECO:0000313" key="2">
    <source>
        <dbReference type="Proteomes" id="UP000199677"/>
    </source>
</evidence>
<protein>
    <recommendedName>
        <fullName evidence="3">Competence protein CoiA-like family protein</fullName>
    </recommendedName>
</protein>
<accession>A0A1H0I9V5</accession>
<name>A0A1H0I9V5_9GAMM</name>
<dbReference type="OrthoDB" id="9134102at2"/>
<dbReference type="Proteomes" id="UP000199677">
    <property type="component" value="Unassembled WGS sequence"/>
</dbReference>
<sequence length="568" mass="64413">MQPMRNPYAVPYAEKDGCLVPPSEELHQQKLEAGCICPGCHVPLTVRRSKLNNLHFVHVAGKACSGGFETAVHRMAKQIIENEARLLLPTYTHTFREEVAGEEIKQTAKFSAKWTRLANIRQETRLDRWVPDVSATLPDGTSIYIEIFVTHAVEEAKSEAITNLVEIDLSKLSDDIIFDPDRFRDQVLAKASRHWYLCTLFDHDRKFQWAESQLREKVTGRKEWLHNKLAVRQQHARDLEHLEAASSGELIREHTEAVRSHPNVEQLNQWLHFVQQKTPTSPDNKSLEESVGSVAGVIGVDLAGSWIFNADKRVWQGYLIARFVTHPTQSTFTLDDAYTAVMARYGALVWMERLSTLKHAGLDYLETLSSEKKRHKGTPRLLYLEPEELPGIHSARSVIKDYLDYLSHHPANLLDRLGNAGHYQPRYESPESAGAVINQKMAARVSRARLHGHKMRAASLVVDTRKAQANDNETHALANAIGPQSAEASLALDRESRNEACIEKLQLAFDAGFRQVAYCSNCRHVTHFSNQAKPCASCRVGRYRYAPIGQRDATYHRRGFTMKPWHPE</sequence>
<keyword evidence="2" id="KW-1185">Reference proteome</keyword>
<dbReference type="RefSeq" id="WP_139172978.1">
    <property type="nucleotide sequence ID" value="NZ_FNII01000019.1"/>
</dbReference>
<gene>
    <name evidence="1" type="ORF">SAMN04487951_11915</name>
</gene>
<organism evidence="1 2">
    <name type="scientific">Vreelandella arcis</name>
    <dbReference type="NCBI Taxonomy" id="416873"/>
    <lineage>
        <taxon>Bacteria</taxon>
        <taxon>Pseudomonadati</taxon>
        <taxon>Pseudomonadota</taxon>
        <taxon>Gammaproteobacteria</taxon>
        <taxon>Oceanospirillales</taxon>
        <taxon>Halomonadaceae</taxon>
        <taxon>Vreelandella</taxon>
    </lineage>
</organism>
<dbReference type="AlphaFoldDB" id="A0A1H0I9V5"/>
<dbReference type="EMBL" id="FNII01000019">
    <property type="protein sequence ID" value="SDO28182.1"/>
    <property type="molecule type" value="Genomic_DNA"/>
</dbReference>
<dbReference type="STRING" id="416873.SAMN04487951_11915"/>